<dbReference type="PROSITE" id="PS51318">
    <property type="entry name" value="TAT"/>
    <property type="match status" value="1"/>
</dbReference>
<keyword evidence="3" id="KW-0732">Signal</keyword>
<feature type="region of interest" description="Disordered" evidence="2">
    <location>
        <begin position="26"/>
        <end position="45"/>
    </location>
</feature>
<accession>D1B165</accession>
<dbReference type="KEGG" id="sdl:Sdel_0804"/>
<organism evidence="4 5">
    <name type="scientific">Sulfurospirillum deleyianum (strain ATCC 51133 / DSM 6946 / 5175)</name>
    <dbReference type="NCBI Taxonomy" id="525898"/>
    <lineage>
        <taxon>Bacteria</taxon>
        <taxon>Pseudomonadati</taxon>
        <taxon>Campylobacterota</taxon>
        <taxon>Epsilonproteobacteria</taxon>
        <taxon>Campylobacterales</taxon>
        <taxon>Sulfurospirillaceae</taxon>
        <taxon>Sulfurospirillum</taxon>
    </lineage>
</organism>
<name>D1B165_SULD5</name>
<evidence type="ECO:0000256" key="2">
    <source>
        <dbReference type="SAM" id="MobiDB-lite"/>
    </source>
</evidence>
<feature type="signal peptide" evidence="3">
    <location>
        <begin position="1"/>
        <end position="28"/>
    </location>
</feature>
<dbReference type="InterPro" id="IPR019546">
    <property type="entry name" value="TAT_signal_bac_arc"/>
</dbReference>
<dbReference type="HOGENOM" id="CLU_202476_0_0_7"/>
<dbReference type="STRING" id="525898.Sdel_0804"/>
<evidence type="ECO:0000256" key="3">
    <source>
        <dbReference type="SAM" id="SignalP"/>
    </source>
</evidence>
<protein>
    <submittedName>
        <fullName evidence="4">Uncharacterized protein</fullName>
    </submittedName>
</protein>
<dbReference type="Proteomes" id="UP000002222">
    <property type="component" value="Chromosome"/>
</dbReference>
<keyword evidence="5" id="KW-1185">Reference proteome</keyword>
<feature type="chain" id="PRO_5003021212" evidence="3">
    <location>
        <begin position="29"/>
        <end position="65"/>
    </location>
</feature>
<dbReference type="InterPro" id="IPR006311">
    <property type="entry name" value="TAT_signal"/>
</dbReference>
<sequence length="65" mass="6824" precursor="true">MNESRRGFVKKAALAGAMTAVGVASAHASSSGSKSSNGVVVGKSPKKEITYKKTQAWEDYYKSAL</sequence>
<reference evidence="5" key="1">
    <citation type="submission" date="2009-11" db="EMBL/GenBank/DDBJ databases">
        <title>The complete genome of Sulfurospirillum deleyianum DSM 6946.</title>
        <authorList>
            <consortium name="US DOE Joint Genome Institute (JGI-PGF)"/>
            <person name="Lucas S."/>
            <person name="Copeland A."/>
            <person name="Lapidus A."/>
            <person name="Glavina del Rio T."/>
            <person name="Dalin E."/>
            <person name="Tice H."/>
            <person name="Bruce D."/>
            <person name="Goodwin L."/>
            <person name="Pitluck S."/>
            <person name="Kyrpides N."/>
            <person name="Mavromatis K."/>
            <person name="Ivanova N."/>
            <person name="Ovchinnikova G."/>
            <person name="Munk A.C."/>
            <person name="Lu M."/>
            <person name="Brettin T."/>
            <person name="Detter J.C."/>
            <person name="Han C."/>
            <person name="Tapia R."/>
            <person name="Larimer F."/>
            <person name="Land M."/>
            <person name="Hauser L."/>
            <person name="Markowitz V."/>
            <person name="Cheng J.F."/>
            <person name="Hugenholtz P."/>
            <person name="Woyke T."/>
            <person name="Wu D."/>
            <person name="Aumann P."/>
            <person name="Schneider S."/>
            <person name="Lang E."/>
            <person name="Spring S."/>
            <person name="Klenk H.P."/>
            <person name="Eisen J.A."/>
        </authorList>
    </citation>
    <scope>NUCLEOTIDE SEQUENCE [LARGE SCALE GENOMIC DNA]</scope>
    <source>
        <strain evidence="5">ATCC 51133 / DSM 6946 / 5175</strain>
    </source>
</reference>
<keyword evidence="1" id="KW-0500">Molybdenum</keyword>
<evidence type="ECO:0000313" key="5">
    <source>
        <dbReference type="Proteomes" id="UP000002222"/>
    </source>
</evidence>
<dbReference type="NCBIfam" id="TIGR01409">
    <property type="entry name" value="TAT_signal_seq"/>
    <property type="match status" value="1"/>
</dbReference>
<dbReference type="EMBL" id="CP001816">
    <property type="protein sequence ID" value="ACZ11835.1"/>
    <property type="molecule type" value="Genomic_DNA"/>
</dbReference>
<reference evidence="4 5" key="2">
    <citation type="journal article" date="2010" name="Stand. Genomic Sci.">
        <title>Complete genome sequence of Sulfurospirillum deleyianum type strain (5175).</title>
        <authorList>
            <person name="Sikorski J."/>
            <person name="Lapidus A."/>
            <person name="Copeland A."/>
            <person name="Glavina Del Rio T."/>
            <person name="Nolan M."/>
            <person name="Lucas S."/>
            <person name="Chen F."/>
            <person name="Tice H."/>
            <person name="Cheng J.F."/>
            <person name="Saunders E."/>
            <person name="Bruce D."/>
            <person name="Goodwin L."/>
            <person name="Pitluck S."/>
            <person name="Ovchinnikova G."/>
            <person name="Pati A."/>
            <person name="Ivanova N."/>
            <person name="Mavromatis K."/>
            <person name="Chen A."/>
            <person name="Palaniappan K."/>
            <person name="Chain P."/>
            <person name="Land M."/>
            <person name="Hauser L."/>
            <person name="Chang Y.J."/>
            <person name="Jeffries C.D."/>
            <person name="Brettin T."/>
            <person name="Detter J.C."/>
            <person name="Han C."/>
            <person name="Rohde M."/>
            <person name="Lang E."/>
            <person name="Spring S."/>
            <person name="Goker M."/>
            <person name="Bristow J."/>
            <person name="Eisen J.A."/>
            <person name="Markowitz V."/>
            <person name="Hugenholtz P."/>
            <person name="Kyrpides N.C."/>
            <person name="Klenk H.P."/>
        </authorList>
    </citation>
    <scope>NUCLEOTIDE SEQUENCE [LARGE SCALE GENOMIC DNA]</scope>
    <source>
        <strain evidence="5">ATCC 51133 / DSM 6946 / 5175</strain>
    </source>
</reference>
<dbReference type="AlphaFoldDB" id="D1B165"/>
<evidence type="ECO:0000313" key="4">
    <source>
        <dbReference type="EMBL" id="ACZ11835.1"/>
    </source>
</evidence>
<proteinExistence type="predicted"/>
<feature type="compositionally biased region" description="Low complexity" evidence="2">
    <location>
        <begin position="26"/>
        <end position="43"/>
    </location>
</feature>
<evidence type="ECO:0000256" key="1">
    <source>
        <dbReference type="ARBA" id="ARBA00022505"/>
    </source>
</evidence>
<dbReference type="eggNOG" id="ENOG502ZNHD">
    <property type="taxonomic scope" value="Bacteria"/>
</dbReference>
<dbReference type="RefSeq" id="WP_012856599.1">
    <property type="nucleotide sequence ID" value="NC_013512.1"/>
</dbReference>
<gene>
    <name evidence="4" type="ordered locus">Sdel_0804</name>
</gene>